<evidence type="ECO:0000256" key="9">
    <source>
        <dbReference type="SAM" id="MobiDB-lite"/>
    </source>
</evidence>
<dbReference type="SUPFAM" id="SSF57196">
    <property type="entry name" value="EGF/Laminin"/>
    <property type="match status" value="1"/>
</dbReference>
<dbReference type="InterPro" id="IPR000742">
    <property type="entry name" value="EGF"/>
</dbReference>
<evidence type="ECO:0000256" key="8">
    <source>
        <dbReference type="PROSITE-ProRule" id="PRU00076"/>
    </source>
</evidence>
<feature type="non-terminal residue" evidence="12">
    <location>
        <position position="785"/>
    </location>
</feature>
<evidence type="ECO:0000256" key="4">
    <source>
        <dbReference type="ARBA" id="ARBA00022989"/>
    </source>
</evidence>
<dbReference type="Proteomes" id="UP001321473">
    <property type="component" value="Unassembled WGS sequence"/>
</dbReference>
<evidence type="ECO:0000259" key="11">
    <source>
        <dbReference type="PROSITE" id="PS50026"/>
    </source>
</evidence>
<dbReference type="GO" id="GO:0005886">
    <property type="term" value="C:plasma membrane"/>
    <property type="evidence" value="ECO:0007669"/>
    <property type="project" value="UniProtKB-SubCell"/>
</dbReference>
<evidence type="ECO:0000256" key="5">
    <source>
        <dbReference type="ARBA" id="ARBA00023136"/>
    </source>
</evidence>
<feature type="domain" description="EGF-like" evidence="11">
    <location>
        <begin position="148"/>
        <end position="189"/>
    </location>
</feature>
<keyword evidence="8" id="KW-0245">EGF-like domain</keyword>
<sequence length="785" mass="87765">MPASKIVVTADAFVDSTTLAVHTSGASTSRVESSSTADVAPTVTETSNPGSETDDLSFVSSLFPELDTFDHDAATTPDGVQLLASTPSVDAPVMQPPSGYNMSKERYCIAARFCYKELNERCVMRHMKSVCGCGRAFFRNPETLVCEPVNPCDDRDSNYCSPYAICMYRKQDYGMSCRCLPGFEDVSPDTGHHPGELCFCDDHVFLFLHAAICEPGHCHNNGTCKSVGFGVECECRDWYVGNKCQFQMKRIIIIVVVVAAVLLTAVGVAFHKYWRKGRFIDQLSYKGAPVDVGMSRSCITEHSGILDDVATFLKRLLSTSRLFTTKMGFCEVGKRFCDEPYAVFAKAVILFCGKRWIEVANTFIRQYSHHVTIFSDEFYENAQMYYHHLTISTGFEKGAYYNVTFRENQTLLTVGQETKCISCDSSALRAGEPLMQTKQVPLSGRELQVYCLRPYICEHPTFPLLLDALRHKGAILTTIPIDNSSESKRHLAEAFFMHSVSTIVHNPVPEVRNVVQVPQVVVPVYYDSFAYSVFVRRRHPLPKEVVIFLPFSWRVWMALMSTTLVCGATLRLLLQARRSWHLRDGAHFDGAGVIYVLVPLLLQQSCQLPAALRKRTTARLVVGLWALSAVVMSTGFRASLTSLLREAPLDGRPLEFTSERDVSQQGFISCRLTYAGDSISFSLRTFSPVRRKRDDCVSAEDKVQRLSATDVVYLLHSPGIGAHEGYVTQLYQNGYAPLPQKLSPYLTGPSIRSNSMYREAVAETIVQAFECGLFQRELELDQHAK</sequence>
<evidence type="ECO:0000256" key="6">
    <source>
        <dbReference type="ARBA" id="ARBA00023170"/>
    </source>
</evidence>
<keyword evidence="2" id="KW-1003">Cell membrane</keyword>
<dbReference type="SMART" id="SM00181">
    <property type="entry name" value="EGF"/>
    <property type="match status" value="2"/>
</dbReference>
<evidence type="ECO:0000256" key="10">
    <source>
        <dbReference type="SAM" id="Phobius"/>
    </source>
</evidence>
<dbReference type="InterPro" id="IPR052192">
    <property type="entry name" value="Insect_Ionotropic_Sensory_Rcpt"/>
</dbReference>
<evidence type="ECO:0000256" key="3">
    <source>
        <dbReference type="ARBA" id="ARBA00022692"/>
    </source>
</evidence>
<comment type="caution">
    <text evidence="8">Lacks conserved residue(s) required for the propagation of feature annotation.</text>
</comment>
<dbReference type="Gene3D" id="1.10.287.70">
    <property type="match status" value="1"/>
</dbReference>
<protein>
    <recommendedName>
        <fullName evidence="11">EGF-like domain-containing protein</fullName>
    </recommendedName>
</protein>
<comment type="subcellular location">
    <subcellularLocation>
        <location evidence="1">Cell membrane</location>
        <topology evidence="1">Multi-pass membrane protein</topology>
    </subcellularLocation>
</comment>
<feature type="domain" description="EGF-like" evidence="11">
    <location>
        <begin position="209"/>
        <end position="245"/>
    </location>
</feature>
<keyword evidence="5 10" id="KW-0472">Membrane</keyword>
<dbReference type="PANTHER" id="PTHR42643">
    <property type="entry name" value="IONOTROPIC RECEPTOR 20A-RELATED"/>
    <property type="match status" value="1"/>
</dbReference>
<evidence type="ECO:0000256" key="7">
    <source>
        <dbReference type="ARBA" id="ARBA00023180"/>
    </source>
</evidence>
<dbReference type="CDD" id="cd00054">
    <property type="entry name" value="EGF_CA"/>
    <property type="match status" value="1"/>
</dbReference>
<evidence type="ECO:0000313" key="12">
    <source>
        <dbReference type="EMBL" id="KAK8764643.1"/>
    </source>
</evidence>
<gene>
    <name evidence="12" type="ORF">V5799_032746</name>
</gene>
<evidence type="ECO:0000256" key="1">
    <source>
        <dbReference type="ARBA" id="ARBA00004651"/>
    </source>
</evidence>
<feature type="transmembrane region" description="Helical" evidence="10">
    <location>
        <begin position="622"/>
        <end position="644"/>
    </location>
</feature>
<proteinExistence type="predicted"/>
<evidence type="ECO:0000256" key="2">
    <source>
        <dbReference type="ARBA" id="ARBA00022475"/>
    </source>
</evidence>
<dbReference type="AlphaFoldDB" id="A0AAQ4DQA3"/>
<dbReference type="Gene3D" id="2.10.25.10">
    <property type="entry name" value="Laminin"/>
    <property type="match status" value="2"/>
</dbReference>
<comment type="caution">
    <text evidence="12">The sequence shown here is derived from an EMBL/GenBank/DDBJ whole genome shotgun (WGS) entry which is preliminary data.</text>
</comment>
<feature type="region of interest" description="Disordered" evidence="9">
    <location>
        <begin position="24"/>
        <end position="54"/>
    </location>
</feature>
<keyword evidence="3 10" id="KW-0812">Transmembrane</keyword>
<keyword evidence="6" id="KW-0675">Receptor</keyword>
<name>A0AAQ4DQA3_AMBAM</name>
<feature type="transmembrane region" description="Helical" evidence="10">
    <location>
        <begin position="251"/>
        <end position="274"/>
    </location>
</feature>
<feature type="transmembrane region" description="Helical" evidence="10">
    <location>
        <begin position="553"/>
        <end position="574"/>
    </location>
</feature>
<organism evidence="12 13">
    <name type="scientific">Amblyomma americanum</name>
    <name type="common">Lone star tick</name>
    <dbReference type="NCBI Taxonomy" id="6943"/>
    <lineage>
        <taxon>Eukaryota</taxon>
        <taxon>Metazoa</taxon>
        <taxon>Ecdysozoa</taxon>
        <taxon>Arthropoda</taxon>
        <taxon>Chelicerata</taxon>
        <taxon>Arachnida</taxon>
        <taxon>Acari</taxon>
        <taxon>Parasitiformes</taxon>
        <taxon>Ixodida</taxon>
        <taxon>Ixodoidea</taxon>
        <taxon>Ixodidae</taxon>
        <taxon>Amblyomminae</taxon>
        <taxon>Amblyomma</taxon>
    </lineage>
</organism>
<dbReference type="PROSITE" id="PS50026">
    <property type="entry name" value="EGF_3"/>
    <property type="match status" value="2"/>
</dbReference>
<dbReference type="PROSITE" id="PS00022">
    <property type="entry name" value="EGF_1"/>
    <property type="match status" value="1"/>
</dbReference>
<dbReference type="PANTHER" id="PTHR42643:SF42">
    <property type="entry name" value="IONOTROPIC GLUTAMATE RECEPTOR L-GLUTAMATE AND GLYCINE-BINDING DOMAIN-CONTAINING PROTEIN"/>
    <property type="match status" value="1"/>
</dbReference>
<keyword evidence="4 10" id="KW-1133">Transmembrane helix</keyword>
<keyword evidence="13" id="KW-1185">Reference proteome</keyword>
<feature type="compositionally biased region" description="Polar residues" evidence="9">
    <location>
        <begin position="24"/>
        <end position="51"/>
    </location>
</feature>
<feature type="disulfide bond" evidence="8">
    <location>
        <begin position="235"/>
        <end position="244"/>
    </location>
</feature>
<keyword evidence="7" id="KW-0325">Glycoprotein</keyword>
<evidence type="ECO:0000313" key="13">
    <source>
        <dbReference type="Proteomes" id="UP001321473"/>
    </source>
</evidence>
<keyword evidence="8" id="KW-1015">Disulfide bond</keyword>
<accession>A0AAQ4DQA3</accession>
<feature type="disulfide bond" evidence="8">
    <location>
        <begin position="160"/>
        <end position="177"/>
    </location>
</feature>
<dbReference type="EMBL" id="JARKHS020028140">
    <property type="protein sequence ID" value="KAK8764643.1"/>
    <property type="molecule type" value="Genomic_DNA"/>
</dbReference>
<reference evidence="12 13" key="1">
    <citation type="journal article" date="2023" name="Arcadia Sci">
        <title>De novo assembly of a long-read Amblyomma americanum tick genome.</title>
        <authorList>
            <person name="Chou S."/>
            <person name="Poskanzer K.E."/>
            <person name="Rollins M."/>
            <person name="Thuy-Boun P.S."/>
        </authorList>
    </citation>
    <scope>NUCLEOTIDE SEQUENCE [LARGE SCALE GENOMIC DNA]</scope>
    <source>
        <strain evidence="12">F_SG_1</strain>
        <tissue evidence="12">Salivary glands</tissue>
    </source>
</reference>